<gene>
    <name evidence="1" type="ORF">YM304_17330</name>
</gene>
<sequence>MNDIEDLGNSTCWSLLRQTPVGRIALQGGDDIEVFPVNFVVDHGSVVFRTGAGTKLRLAEDGQRATFEADRVDDTSQLVWSVVLKGPVAVVRGRSAIVDTFDVDISTWHAGPKPTYVRLTPDVVTGRRFAPDPQLP</sequence>
<evidence type="ECO:0000313" key="1">
    <source>
        <dbReference type="EMBL" id="BAN02047.1"/>
    </source>
</evidence>
<reference evidence="1 2" key="1">
    <citation type="journal article" date="2013" name="Int. J. Syst. Evol. Microbiol.">
        <title>Ilumatobacter nonamiense sp. nov. and Ilumatobacter coccineum sp. nov., isolated from seashore sand.</title>
        <authorList>
            <person name="Matsumoto A."/>
            <person name="Kasai H."/>
            <person name="Matsuo Y."/>
            <person name="Shizuri Y."/>
            <person name="Ichikawa N."/>
            <person name="Fujita N."/>
            <person name="Omura S."/>
            <person name="Takahashi Y."/>
        </authorList>
    </citation>
    <scope>NUCLEOTIDE SEQUENCE [LARGE SCALE GENOMIC DNA]</scope>
    <source>
        <strain evidence="2">NBRC 103263 / KCTC 29153 / YM16-304</strain>
    </source>
</reference>
<dbReference type="KEGG" id="aym:YM304_17330"/>
<dbReference type="RefSeq" id="WP_015441294.1">
    <property type="nucleotide sequence ID" value="NC_020520.1"/>
</dbReference>
<dbReference type="InterPro" id="IPR024747">
    <property type="entry name" value="Pyridox_Oxase-rel"/>
</dbReference>
<dbReference type="Gene3D" id="2.30.110.10">
    <property type="entry name" value="Electron Transport, Fmn-binding Protein, Chain A"/>
    <property type="match status" value="1"/>
</dbReference>
<dbReference type="InterPro" id="IPR012349">
    <property type="entry name" value="Split_barrel_FMN-bd"/>
</dbReference>
<dbReference type="EMBL" id="AP012057">
    <property type="protein sequence ID" value="BAN02047.1"/>
    <property type="molecule type" value="Genomic_DNA"/>
</dbReference>
<proteinExistence type="predicted"/>
<protein>
    <recommendedName>
        <fullName evidence="3">Pyridoxamine 5'-phosphate oxidase family protein</fullName>
    </recommendedName>
</protein>
<keyword evidence="2" id="KW-1185">Reference proteome</keyword>
<dbReference type="SUPFAM" id="SSF50475">
    <property type="entry name" value="FMN-binding split barrel"/>
    <property type="match status" value="1"/>
</dbReference>
<name>A0A6C7E5D3_ILUCY</name>
<dbReference type="Proteomes" id="UP000011863">
    <property type="component" value="Chromosome"/>
</dbReference>
<dbReference type="AlphaFoldDB" id="A0A6C7E5D3"/>
<evidence type="ECO:0000313" key="2">
    <source>
        <dbReference type="Proteomes" id="UP000011863"/>
    </source>
</evidence>
<accession>A0A6C7E5D3</accession>
<dbReference type="Pfam" id="PF12900">
    <property type="entry name" value="Pyridox_ox_2"/>
    <property type="match status" value="1"/>
</dbReference>
<dbReference type="OrthoDB" id="3212118at2"/>
<evidence type="ECO:0008006" key="3">
    <source>
        <dbReference type="Google" id="ProtNLM"/>
    </source>
</evidence>
<organism evidence="1 2">
    <name type="scientific">Ilumatobacter coccineus (strain NBRC 103263 / KCTC 29153 / YM16-304)</name>
    <dbReference type="NCBI Taxonomy" id="1313172"/>
    <lineage>
        <taxon>Bacteria</taxon>
        <taxon>Bacillati</taxon>
        <taxon>Actinomycetota</taxon>
        <taxon>Acidimicrobiia</taxon>
        <taxon>Acidimicrobiales</taxon>
        <taxon>Ilumatobacteraceae</taxon>
        <taxon>Ilumatobacter</taxon>
    </lineage>
</organism>